<reference evidence="3" key="1">
    <citation type="submission" date="2025-08" db="UniProtKB">
        <authorList>
            <consortium name="RefSeq"/>
        </authorList>
    </citation>
    <scope>IDENTIFICATION</scope>
    <source>
        <tissue evidence="3">Muscle</tissue>
    </source>
</reference>
<dbReference type="Proteomes" id="UP000694941">
    <property type="component" value="Unplaced"/>
</dbReference>
<dbReference type="GeneID" id="111083183"/>
<evidence type="ECO:0000313" key="3">
    <source>
        <dbReference type="RefSeq" id="XP_022235207.1"/>
    </source>
</evidence>
<protein>
    <submittedName>
        <fullName evidence="3">Uncharacterized protein LOC111083183</fullName>
    </submittedName>
</protein>
<keyword evidence="2" id="KW-1185">Reference proteome</keyword>
<organism evidence="2 3">
    <name type="scientific">Limulus polyphemus</name>
    <name type="common">Atlantic horseshoe crab</name>
    <dbReference type="NCBI Taxonomy" id="6850"/>
    <lineage>
        <taxon>Eukaryota</taxon>
        <taxon>Metazoa</taxon>
        <taxon>Ecdysozoa</taxon>
        <taxon>Arthropoda</taxon>
        <taxon>Chelicerata</taxon>
        <taxon>Merostomata</taxon>
        <taxon>Xiphosura</taxon>
        <taxon>Limulidae</taxon>
        <taxon>Limulus</taxon>
    </lineage>
</organism>
<feature type="transmembrane region" description="Helical" evidence="1">
    <location>
        <begin position="20"/>
        <end position="44"/>
    </location>
</feature>
<evidence type="ECO:0000256" key="1">
    <source>
        <dbReference type="SAM" id="Phobius"/>
    </source>
</evidence>
<keyword evidence="1" id="KW-0812">Transmembrane</keyword>
<keyword evidence="1" id="KW-0472">Membrane</keyword>
<dbReference type="RefSeq" id="XP_022235207.1">
    <property type="nucleotide sequence ID" value="XM_022379499.1"/>
</dbReference>
<evidence type="ECO:0000313" key="2">
    <source>
        <dbReference type="Proteomes" id="UP000694941"/>
    </source>
</evidence>
<accession>A0ABM1RV02</accession>
<sequence length="127" mass="15088">MPVCHSQWIRLNRWFHHEQIAGILLSSSVAKLTPCLLFHTMLLGERHRRHQILRTLYEDISTYGSSRLMQHLWTFVDWTFEIGAGGRFKRALLLFMKQIQNRNTSQYNIIRIIFSVHSSQDEFDDSL</sequence>
<proteinExistence type="predicted"/>
<keyword evidence="1" id="KW-1133">Transmembrane helix</keyword>
<gene>
    <name evidence="3" type="primary">LOC111083183</name>
</gene>
<name>A0ABM1RV02_LIMPO</name>